<dbReference type="EMBL" id="CM001221">
    <property type="protein sequence ID" value="AES94836.1"/>
    <property type="molecule type" value="Genomic_DNA"/>
</dbReference>
<dbReference type="Gene3D" id="2.10.110.10">
    <property type="entry name" value="Cysteine Rich Protein"/>
    <property type="match status" value="1"/>
</dbReference>
<dbReference type="InterPro" id="IPR008808">
    <property type="entry name" value="Powdery_mildew-R_dom"/>
</dbReference>
<dbReference type="eggNOG" id="KOG1703">
    <property type="taxonomic scope" value="Eukaryota"/>
</dbReference>
<evidence type="ECO:0000256" key="7">
    <source>
        <dbReference type="ARBA" id="ARBA00023038"/>
    </source>
</evidence>
<dbReference type="Pfam" id="PF05659">
    <property type="entry name" value="RPW8"/>
    <property type="match status" value="1"/>
</dbReference>
<dbReference type="GO" id="GO:0043130">
    <property type="term" value="F:ubiquitin binding"/>
    <property type="evidence" value="ECO:0007669"/>
    <property type="project" value="UniProtKB-ARBA"/>
</dbReference>
<dbReference type="CDD" id="cd09396">
    <property type="entry name" value="LIM_DA1"/>
    <property type="match status" value="1"/>
</dbReference>
<dbReference type="PANTHER" id="PTHR36766:SF28">
    <property type="entry name" value="PLANT BROAD-SPECTRUM MILDEW RESISTANCE PROTEIN RPW8"/>
    <property type="match status" value="1"/>
</dbReference>
<keyword evidence="7 8" id="KW-0440">LIM domain</keyword>
<evidence type="ECO:0000259" key="9">
    <source>
        <dbReference type="PROSITE" id="PS50023"/>
    </source>
</evidence>
<keyword evidence="4" id="KW-0611">Plant defense</keyword>
<keyword evidence="2 8" id="KW-0479">Metal-binding</keyword>
<gene>
    <name evidence="11" type="ordered locus">MTR_5g018910</name>
</gene>
<feature type="domain" description="LIM zinc-binding" evidence="9">
    <location>
        <begin position="496"/>
        <end position="556"/>
    </location>
</feature>
<dbReference type="EnsemblPlants" id="AES94836">
    <property type="protein sequence ID" value="AES94836"/>
    <property type="gene ID" value="MTR_5g018910"/>
</dbReference>
<evidence type="ECO:0000256" key="4">
    <source>
        <dbReference type="ARBA" id="ARBA00022821"/>
    </source>
</evidence>
<keyword evidence="13" id="KW-1185">Reference proteome</keyword>
<dbReference type="GO" id="GO:0032875">
    <property type="term" value="P:regulation of DNA endoreduplication"/>
    <property type="evidence" value="ECO:0007669"/>
    <property type="project" value="UniProtKB-ARBA"/>
</dbReference>
<dbReference type="Pfam" id="PF00931">
    <property type="entry name" value="NB-ARC"/>
    <property type="match status" value="1"/>
</dbReference>
<sequence>MADLLSGGAVGGVMSEILKQALQTIKNGREFGPTLETSIETLEALAPLVAEMNGFNDLLGRPREEIERLLDEDKKLTRWNFPSFPRYQGKLKKKDEGLKRHLNVNVQVENRRDLMEVLTKVNGILEILMKMDQFDRNQIRGLCGAPEEPVCMGMDEPLNKLKIELMKDGVSVLVLTGLGGSGKTTLAKKLCWEPQIKGKFGENIFFVTISKTPNLKNIVQALFEHCGCRVPEFQTDEDAINRLGLLLRQVGRNPILLVLDDVWPNSEGLVENFKFQMSDYKILVTSRVAFRRFGTPFELDPLDHNHAVSLFHHFAQLNHSSIYMPDLNLVHEIVKGCKGSPLALQLVAGSLCKQPFEKWQNMKERLMSKSIIESNSTDLLCYLQQSLDISEDKGQHGALKLPHTQGSGRGLTIWCIVRNLTLFLHKRLFSGDISEDINEKECSIDMGLFPEDQRIHVPALIDLPAELLNSDEDGREAMATDNDLITGNLINAIATRICAGCNAEIGHGRFLNCMEGDWHPQCFTCHACHLPITDYEFSMSSNRPYHKSCYREKYHPRCDVCKNFVSISAVIAQKIRSGSFVQKQLFRSTVQKQLFRSTVQKQFRSTVQKQFRSSF</sequence>
<evidence type="ECO:0000256" key="5">
    <source>
        <dbReference type="ARBA" id="ARBA00022833"/>
    </source>
</evidence>
<dbReference type="Proteomes" id="UP000002051">
    <property type="component" value="Chromosome 5"/>
</dbReference>
<reference evidence="12" key="3">
    <citation type="submission" date="2015-04" db="UniProtKB">
        <authorList>
            <consortium name="EnsemblPlants"/>
        </authorList>
    </citation>
    <scope>IDENTIFICATION</scope>
    <source>
        <strain evidence="12">cv. Jemalong A17</strain>
    </source>
</reference>
<evidence type="ECO:0000313" key="11">
    <source>
        <dbReference type="EMBL" id="AES94836.1"/>
    </source>
</evidence>
<proteinExistence type="inferred from homology"/>
<dbReference type="GO" id="GO:0016787">
    <property type="term" value="F:hydrolase activity"/>
    <property type="evidence" value="ECO:0007669"/>
    <property type="project" value="UniProtKB-ARBA"/>
</dbReference>
<evidence type="ECO:0000256" key="1">
    <source>
        <dbReference type="ARBA" id="ARBA00008894"/>
    </source>
</evidence>
<dbReference type="GO" id="GO:0140096">
    <property type="term" value="F:catalytic activity, acting on a protein"/>
    <property type="evidence" value="ECO:0007669"/>
    <property type="project" value="UniProtKB-ARBA"/>
</dbReference>
<dbReference type="GO" id="GO:0046872">
    <property type="term" value="F:metal ion binding"/>
    <property type="evidence" value="ECO:0007669"/>
    <property type="project" value="UniProtKB-KW"/>
</dbReference>
<dbReference type="Gene3D" id="3.40.50.300">
    <property type="entry name" value="P-loop containing nucleotide triphosphate hydrolases"/>
    <property type="match status" value="1"/>
</dbReference>
<dbReference type="InterPro" id="IPR002182">
    <property type="entry name" value="NB-ARC"/>
</dbReference>
<accession>G7KAS3</accession>
<comment type="similarity">
    <text evidence="1">Belongs to the disease resistance NB-LRR family.</text>
</comment>
<dbReference type="STRING" id="3880.G7KAS3"/>
<dbReference type="InterPro" id="IPR042197">
    <property type="entry name" value="Apaf_helical"/>
</dbReference>
<evidence type="ECO:0000256" key="2">
    <source>
        <dbReference type="ARBA" id="ARBA00022723"/>
    </source>
</evidence>
<dbReference type="GO" id="GO:0006952">
    <property type="term" value="P:defense response"/>
    <property type="evidence" value="ECO:0007669"/>
    <property type="project" value="UniProtKB-KW"/>
</dbReference>
<name>G7KAS3_MEDTR</name>
<evidence type="ECO:0000256" key="3">
    <source>
        <dbReference type="ARBA" id="ARBA00022737"/>
    </source>
</evidence>
<dbReference type="SMART" id="SM00132">
    <property type="entry name" value="LIM"/>
    <property type="match status" value="1"/>
</dbReference>
<dbReference type="InterPro" id="IPR001781">
    <property type="entry name" value="Znf_LIM"/>
</dbReference>
<keyword evidence="3" id="KW-0677">Repeat</keyword>
<keyword evidence="6" id="KW-0832">Ubl conjugation</keyword>
<evidence type="ECO:0000256" key="8">
    <source>
        <dbReference type="PROSITE-ProRule" id="PRU00125"/>
    </source>
</evidence>
<dbReference type="PaxDb" id="3880-AES94836"/>
<dbReference type="PRINTS" id="PR00364">
    <property type="entry name" value="DISEASERSIST"/>
</dbReference>
<dbReference type="PROSITE" id="PS51153">
    <property type="entry name" value="RPW8"/>
    <property type="match status" value="1"/>
</dbReference>
<reference evidence="11 13" key="2">
    <citation type="journal article" date="2014" name="BMC Genomics">
        <title>An improved genome release (version Mt4.0) for the model legume Medicago truncatula.</title>
        <authorList>
            <person name="Tang H."/>
            <person name="Krishnakumar V."/>
            <person name="Bidwell S."/>
            <person name="Rosen B."/>
            <person name="Chan A."/>
            <person name="Zhou S."/>
            <person name="Gentzbittel L."/>
            <person name="Childs K.L."/>
            <person name="Yandell M."/>
            <person name="Gundlach H."/>
            <person name="Mayer K.F."/>
            <person name="Schwartz D.C."/>
            <person name="Town C.D."/>
        </authorList>
    </citation>
    <scope>GENOME REANNOTATION</scope>
    <source>
        <strain evidence="12 13">cv. Jemalong A17</strain>
    </source>
</reference>
<dbReference type="SUPFAM" id="SSF52540">
    <property type="entry name" value="P-loop containing nucleoside triphosphate hydrolases"/>
    <property type="match status" value="1"/>
</dbReference>
<evidence type="ECO:0000313" key="13">
    <source>
        <dbReference type="Proteomes" id="UP000002051"/>
    </source>
</evidence>
<dbReference type="Gene3D" id="1.10.8.430">
    <property type="entry name" value="Helical domain of apoptotic protease-activating factors"/>
    <property type="match status" value="1"/>
</dbReference>
<dbReference type="InterPro" id="IPR027417">
    <property type="entry name" value="P-loop_NTPase"/>
</dbReference>
<reference evidence="11 13" key="1">
    <citation type="journal article" date="2011" name="Nature">
        <title>The Medicago genome provides insight into the evolution of rhizobial symbioses.</title>
        <authorList>
            <person name="Young N.D."/>
            <person name="Debelle F."/>
            <person name="Oldroyd G.E."/>
            <person name="Geurts R."/>
            <person name="Cannon S.B."/>
            <person name="Udvardi M.K."/>
            <person name="Benedito V.A."/>
            <person name="Mayer K.F."/>
            <person name="Gouzy J."/>
            <person name="Schoof H."/>
            <person name="Van de Peer Y."/>
            <person name="Proost S."/>
            <person name="Cook D.R."/>
            <person name="Meyers B.C."/>
            <person name="Spannagl M."/>
            <person name="Cheung F."/>
            <person name="De Mita S."/>
            <person name="Krishnakumar V."/>
            <person name="Gundlach H."/>
            <person name="Zhou S."/>
            <person name="Mudge J."/>
            <person name="Bharti A.K."/>
            <person name="Murray J.D."/>
            <person name="Naoumkina M.A."/>
            <person name="Rosen B."/>
            <person name="Silverstein K.A."/>
            <person name="Tang H."/>
            <person name="Rombauts S."/>
            <person name="Zhao P.X."/>
            <person name="Zhou P."/>
            <person name="Barbe V."/>
            <person name="Bardou P."/>
            <person name="Bechner M."/>
            <person name="Bellec A."/>
            <person name="Berger A."/>
            <person name="Berges H."/>
            <person name="Bidwell S."/>
            <person name="Bisseling T."/>
            <person name="Choisne N."/>
            <person name="Couloux A."/>
            <person name="Denny R."/>
            <person name="Deshpande S."/>
            <person name="Dai X."/>
            <person name="Doyle J.J."/>
            <person name="Dudez A.M."/>
            <person name="Farmer A.D."/>
            <person name="Fouteau S."/>
            <person name="Franken C."/>
            <person name="Gibelin C."/>
            <person name="Gish J."/>
            <person name="Goldstein S."/>
            <person name="Gonzalez A.J."/>
            <person name="Green P.J."/>
            <person name="Hallab A."/>
            <person name="Hartog M."/>
            <person name="Hua A."/>
            <person name="Humphray S.J."/>
            <person name="Jeong D.H."/>
            <person name="Jing Y."/>
            <person name="Jocker A."/>
            <person name="Kenton S.M."/>
            <person name="Kim D.J."/>
            <person name="Klee K."/>
            <person name="Lai H."/>
            <person name="Lang C."/>
            <person name="Lin S."/>
            <person name="Macmil S.L."/>
            <person name="Magdelenat G."/>
            <person name="Matthews L."/>
            <person name="McCorrison J."/>
            <person name="Monaghan E.L."/>
            <person name="Mun J.H."/>
            <person name="Najar F.Z."/>
            <person name="Nicholson C."/>
            <person name="Noirot C."/>
            <person name="O'Bleness M."/>
            <person name="Paule C.R."/>
            <person name="Poulain J."/>
            <person name="Prion F."/>
            <person name="Qin B."/>
            <person name="Qu C."/>
            <person name="Retzel E.F."/>
            <person name="Riddle C."/>
            <person name="Sallet E."/>
            <person name="Samain S."/>
            <person name="Samson N."/>
            <person name="Sanders I."/>
            <person name="Saurat O."/>
            <person name="Scarpelli C."/>
            <person name="Schiex T."/>
            <person name="Segurens B."/>
            <person name="Severin A.J."/>
            <person name="Sherrier D.J."/>
            <person name="Shi R."/>
            <person name="Sims S."/>
            <person name="Singer S.R."/>
            <person name="Sinharoy S."/>
            <person name="Sterck L."/>
            <person name="Viollet A."/>
            <person name="Wang B.B."/>
            <person name="Wang K."/>
            <person name="Wang M."/>
            <person name="Wang X."/>
            <person name="Warfsmann J."/>
            <person name="Weissenbach J."/>
            <person name="White D.D."/>
            <person name="White J.D."/>
            <person name="Wiley G.B."/>
            <person name="Wincker P."/>
            <person name="Xing Y."/>
            <person name="Yang L."/>
            <person name="Yao Z."/>
            <person name="Ying F."/>
            <person name="Zhai J."/>
            <person name="Zhou L."/>
            <person name="Zuber A."/>
            <person name="Denarie J."/>
            <person name="Dixon R.A."/>
            <person name="May G.D."/>
            <person name="Schwartz D.C."/>
            <person name="Rogers J."/>
            <person name="Quetier F."/>
            <person name="Town C.D."/>
            <person name="Roe B.A."/>
        </authorList>
    </citation>
    <scope>NUCLEOTIDE SEQUENCE [LARGE SCALE GENOMIC DNA]</scope>
    <source>
        <strain evidence="11">A17</strain>
        <strain evidence="12 13">cv. Jemalong A17</strain>
    </source>
</reference>
<dbReference type="GO" id="GO:0043531">
    <property type="term" value="F:ADP binding"/>
    <property type="evidence" value="ECO:0007669"/>
    <property type="project" value="InterPro"/>
</dbReference>
<dbReference type="Pfam" id="PF00412">
    <property type="entry name" value="LIM"/>
    <property type="match status" value="1"/>
</dbReference>
<dbReference type="HOGENOM" id="CLU_444376_0_0_1"/>
<dbReference type="FunFam" id="2.10.110.10:FF:000078">
    <property type="entry name" value="Protein DA1-related 1"/>
    <property type="match status" value="1"/>
</dbReference>
<evidence type="ECO:0000259" key="10">
    <source>
        <dbReference type="PROSITE" id="PS51153"/>
    </source>
</evidence>
<dbReference type="SUPFAM" id="SSF57716">
    <property type="entry name" value="Glucocorticoid receptor-like (DNA-binding domain)"/>
    <property type="match status" value="2"/>
</dbReference>
<dbReference type="AlphaFoldDB" id="G7KAS3"/>
<dbReference type="PROSITE" id="PS50023">
    <property type="entry name" value="LIM_DOMAIN_2"/>
    <property type="match status" value="1"/>
</dbReference>
<dbReference type="OMA" id="RCRASSW"/>
<protein>
    <submittedName>
        <fullName evidence="11">Plant broad-spectrum mildew resistance protein RPW8</fullName>
    </submittedName>
</protein>
<evidence type="ECO:0000313" key="12">
    <source>
        <dbReference type="EnsemblPlants" id="AES94836"/>
    </source>
</evidence>
<keyword evidence="5 8" id="KW-0862">Zinc</keyword>
<feature type="domain" description="RPW8" evidence="10">
    <location>
        <begin position="1"/>
        <end position="140"/>
    </location>
</feature>
<evidence type="ECO:0000256" key="6">
    <source>
        <dbReference type="ARBA" id="ARBA00022843"/>
    </source>
</evidence>
<organism evidence="11 13">
    <name type="scientific">Medicago truncatula</name>
    <name type="common">Barrel medic</name>
    <name type="synonym">Medicago tribuloides</name>
    <dbReference type="NCBI Taxonomy" id="3880"/>
    <lineage>
        <taxon>Eukaryota</taxon>
        <taxon>Viridiplantae</taxon>
        <taxon>Streptophyta</taxon>
        <taxon>Embryophyta</taxon>
        <taxon>Tracheophyta</taxon>
        <taxon>Spermatophyta</taxon>
        <taxon>Magnoliopsida</taxon>
        <taxon>eudicotyledons</taxon>
        <taxon>Gunneridae</taxon>
        <taxon>Pentapetalae</taxon>
        <taxon>rosids</taxon>
        <taxon>fabids</taxon>
        <taxon>Fabales</taxon>
        <taxon>Fabaceae</taxon>
        <taxon>Papilionoideae</taxon>
        <taxon>50 kb inversion clade</taxon>
        <taxon>NPAAA clade</taxon>
        <taxon>Hologalegina</taxon>
        <taxon>IRL clade</taxon>
        <taxon>Trifolieae</taxon>
        <taxon>Medicago</taxon>
    </lineage>
</organism>
<dbReference type="PROSITE" id="PS00478">
    <property type="entry name" value="LIM_DOMAIN_1"/>
    <property type="match status" value="1"/>
</dbReference>
<dbReference type="PANTHER" id="PTHR36766">
    <property type="entry name" value="PLANT BROAD-SPECTRUM MILDEW RESISTANCE PROTEIN RPW8"/>
    <property type="match status" value="1"/>
</dbReference>